<keyword evidence="16" id="KW-1185">Reference proteome</keyword>
<keyword evidence="6" id="KW-0812">Transmembrane</keyword>
<evidence type="ECO:0000256" key="4">
    <source>
        <dbReference type="ARBA" id="ARBA00022475"/>
    </source>
</evidence>
<dbReference type="GO" id="GO:0015891">
    <property type="term" value="P:siderophore transport"/>
    <property type="evidence" value="ECO:0007669"/>
    <property type="project" value="InterPro"/>
</dbReference>
<evidence type="ECO:0000259" key="12">
    <source>
        <dbReference type="PROSITE" id="PS52015"/>
    </source>
</evidence>
<dbReference type="NCBIfam" id="TIGR01352">
    <property type="entry name" value="tonB_Cterm"/>
    <property type="match status" value="1"/>
</dbReference>
<feature type="compositionally biased region" description="Basic and acidic residues" evidence="11">
    <location>
        <begin position="145"/>
        <end position="171"/>
    </location>
</feature>
<sequence>MIDSTAKVNMINNGNKITLIVALLCVSLVHAGVYMGLTAAGSSQQMVMQEGDATMLTMYNVQLAGITDEKEGNAEDSAIEAEAVESDVIEEVIEEPIEEIAPEPEKVEPEEVKEPEIIPEPEIVPEPVVTPEPIQKPEAPPVIATKERSEKQVQKVAENRPKPTPKREAPKAAKKPQKAAENARAVQQAKAVYSESEVNVLSKPTPNYPRAARQRKMQGQVDLIVSIGTDGAAQNVRIARSSGHDLLDKAATKAAQGIRLKPYRINGVATPIQVKIQYLFKM</sequence>
<dbReference type="EMBL" id="QEWV01000021">
    <property type="protein sequence ID" value="PWD88944.1"/>
    <property type="molecule type" value="Genomic_DNA"/>
</dbReference>
<dbReference type="GO" id="GO:0015031">
    <property type="term" value="P:protein transport"/>
    <property type="evidence" value="ECO:0007669"/>
    <property type="project" value="UniProtKB-UniRule"/>
</dbReference>
<feature type="region of interest" description="Disordered" evidence="11">
    <location>
        <begin position="142"/>
        <end position="182"/>
    </location>
</feature>
<organism evidence="13 15">
    <name type="scientific">Ignatzschineria cameli</name>
    <dbReference type="NCBI Taxonomy" id="2182793"/>
    <lineage>
        <taxon>Bacteria</taxon>
        <taxon>Pseudomonadati</taxon>
        <taxon>Pseudomonadota</taxon>
        <taxon>Gammaproteobacteria</taxon>
        <taxon>Cardiobacteriales</taxon>
        <taxon>Ignatzschineriaceae</taxon>
        <taxon>Ignatzschineria</taxon>
    </lineage>
</organism>
<reference evidence="13" key="1">
    <citation type="journal article" date="2018" name="Genome Announc.">
        <title>Ignatzschineria cameli sp. nov., isolated from necrotic foot tissue of dromedaries (Camelus dromedarius) and associated maggots (Wohlfahrtia species) in Dubai.</title>
        <authorList>
            <person name="Tsang C.C."/>
            <person name="Tang J.Y."/>
            <person name="Fong J.Y."/>
            <person name="Kinne J."/>
            <person name="Lee H.H."/>
            <person name="Joseph M."/>
            <person name="Jose S."/>
            <person name="Schuster R.K."/>
            <person name="Tang Y."/>
            <person name="Sivakumar S."/>
            <person name="Chen J.H."/>
            <person name="Teng J.L."/>
            <person name="Lau S.K."/>
            <person name="Wernery U."/>
            <person name="Woo P.C."/>
        </authorList>
    </citation>
    <scope>NUCLEOTIDE SEQUENCE</scope>
    <source>
        <strain evidence="13">UAE-HKU57</strain>
        <strain evidence="14">UAE-HKU58</strain>
    </source>
</reference>
<dbReference type="GO" id="GO:0055085">
    <property type="term" value="P:transmembrane transport"/>
    <property type="evidence" value="ECO:0007669"/>
    <property type="project" value="InterPro"/>
</dbReference>
<dbReference type="InterPro" id="IPR037682">
    <property type="entry name" value="TonB_C"/>
</dbReference>
<dbReference type="RefSeq" id="WP_109202454.1">
    <property type="nucleotide sequence ID" value="NZ_QEWS01000028.1"/>
</dbReference>
<keyword evidence="10" id="KW-0735">Signal-anchor</keyword>
<keyword evidence="4 10" id="KW-1003">Cell membrane</keyword>
<evidence type="ECO:0000256" key="8">
    <source>
        <dbReference type="ARBA" id="ARBA00022989"/>
    </source>
</evidence>
<evidence type="ECO:0000256" key="6">
    <source>
        <dbReference type="ARBA" id="ARBA00022692"/>
    </source>
</evidence>
<dbReference type="AlphaFoldDB" id="A0A2U2AJD5"/>
<evidence type="ECO:0000313" key="13">
    <source>
        <dbReference type="EMBL" id="PWD82818.1"/>
    </source>
</evidence>
<comment type="function">
    <text evidence="10">Interacts with outer membrane receptor proteins that carry out high-affinity binding and energy dependent uptake into the periplasmic space of specific substrates. It could act to transduce energy from the cytoplasmic membrane to specific energy-requiring processes in the outer membrane, resulting in the release into the periplasm of ligands bound by these outer membrane proteins.</text>
</comment>
<dbReference type="InterPro" id="IPR006260">
    <property type="entry name" value="TonB/TolA_C"/>
</dbReference>
<evidence type="ECO:0000256" key="9">
    <source>
        <dbReference type="ARBA" id="ARBA00023136"/>
    </source>
</evidence>
<dbReference type="Proteomes" id="UP000245059">
    <property type="component" value="Unassembled WGS sequence"/>
</dbReference>
<keyword evidence="5 10" id="KW-0997">Cell inner membrane</keyword>
<evidence type="ECO:0000313" key="16">
    <source>
        <dbReference type="Proteomes" id="UP000245217"/>
    </source>
</evidence>
<keyword evidence="7 10" id="KW-0653">Protein transport</keyword>
<gene>
    <name evidence="13" type="ORF">DC077_10455</name>
    <name evidence="14" type="ORF">DC078_10380</name>
</gene>
<name>A0A2U2AJD5_9GAMM</name>
<protein>
    <recommendedName>
        <fullName evidence="10">Protein TonB</fullName>
    </recommendedName>
</protein>
<dbReference type="OrthoDB" id="7059011at2"/>
<dbReference type="GO" id="GO:0098797">
    <property type="term" value="C:plasma membrane protein complex"/>
    <property type="evidence" value="ECO:0007669"/>
    <property type="project" value="TreeGrafter"/>
</dbReference>
<evidence type="ECO:0000256" key="2">
    <source>
        <dbReference type="ARBA" id="ARBA00006555"/>
    </source>
</evidence>
<keyword evidence="9" id="KW-0472">Membrane</keyword>
<evidence type="ECO:0000313" key="15">
    <source>
        <dbReference type="Proteomes" id="UP000245059"/>
    </source>
</evidence>
<dbReference type="Proteomes" id="UP000245217">
    <property type="component" value="Unassembled WGS sequence"/>
</dbReference>
<accession>A0A2U2AJD5</accession>
<dbReference type="Pfam" id="PF03544">
    <property type="entry name" value="TonB_C"/>
    <property type="match status" value="1"/>
</dbReference>
<dbReference type="PANTHER" id="PTHR33446:SF2">
    <property type="entry name" value="PROTEIN TONB"/>
    <property type="match status" value="1"/>
</dbReference>
<comment type="subcellular location">
    <subcellularLocation>
        <location evidence="1 10">Cell inner membrane</location>
        <topology evidence="1 10">Single-pass membrane protein</topology>
        <orientation evidence="1 10">Periplasmic side</orientation>
    </subcellularLocation>
</comment>
<evidence type="ECO:0000256" key="5">
    <source>
        <dbReference type="ARBA" id="ARBA00022519"/>
    </source>
</evidence>
<dbReference type="EMBL" id="QEWW01000020">
    <property type="protein sequence ID" value="PWD82818.1"/>
    <property type="molecule type" value="Genomic_DNA"/>
</dbReference>
<evidence type="ECO:0000256" key="7">
    <source>
        <dbReference type="ARBA" id="ARBA00022927"/>
    </source>
</evidence>
<dbReference type="PROSITE" id="PS52015">
    <property type="entry name" value="TONB_CTD"/>
    <property type="match status" value="1"/>
</dbReference>
<proteinExistence type="inferred from homology"/>
<dbReference type="PRINTS" id="PR01374">
    <property type="entry name" value="TONBPROTEIN"/>
</dbReference>
<dbReference type="SUPFAM" id="SSF74653">
    <property type="entry name" value="TolA/TonB C-terminal domain"/>
    <property type="match status" value="1"/>
</dbReference>
<evidence type="ECO:0000256" key="10">
    <source>
        <dbReference type="RuleBase" id="RU362123"/>
    </source>
</evidence>
<reference evidence="15 16" key="2">
    <citation type="submission" date="2018-05" db="EMBL/GenBank/DDBJ databases">
        <title>Ignatzschineria dubaiensis sp. nov., isolated from necrotic foot tissues of dromedaries (Camelus dromedarius) and associated maggots in Dubai, United Arab Emirates.</title>
        <authorList>
            <person name="Tsang C.C."/>
            <person name="Tang J.Y.M."/>
            <person name="Fong J.Y.H."/>
            <person name="Kinne J."/>
            <person name="Lee H.H."/>
            <person name="Joseph M."/>
            <person name="Jose S."/>
            <person name="Schuster R.K."/>
            <person name="Tang Y."/>
            <person name="Sivakumar S."/>
            <person name="Chen J.H.K."/>
            <person name="Teng J.L.L."/>
            <person name="Lau S.K.P."/>
            <person name="Wernery U."/>
            <person name="Woo P.C.Y."/>
        </authorList>
    </citation>
    <scope>NUCLEOTIDE SEQUENCE [LARGE SCALE GENOMIC DNA]</scope>
    <source>
        <strain evidence="15">UAE-HKU57</strain>
        <strain evidence="16">UAE-HKU58</strain>
    </source>
</reference>
<comment type="caution">
    <text evidence="13">The sequence shown here is derived from an EMBL/GenBank/DDBJ whole genome shotgun (WGS) entry which is preliminary data.</text>
</comment>
<evidence type="ECO:0000256" key="1">
    <source>
        <dbReference type="ARBA" id="ARBA00004383"/>
    </source>
</evidence>
<evidence type="ECO:0000256" key="3">
    <source>
        <dbReference type="ARBA" id="ARBA00022448"/>
    </source>
</evidence>
<dbReference type="Gene3D" id="3.30.1150.10">
    <property type="match status" value="1"/>
</dbReference>
<dbReference type="PANTHER" id="PTHR33446">
    <property type="entry name" value="PROTEIN TONB-RELATED"/>
    <property type="match status" value="1"/>
</dbReference>
<dbReference type="GO" id="GO:0031992">
    <property type="term" value="F:energy transducer activity"/>
    <property type="evidence" value="ECO:0007669"/>
    <property type="project" value="InterPro"/>
</dbReference>
<dbReference type="InterPro" id="IPR051045">
    <property type="entry name" value="TonB-dependent_transducer"/>
</dbReference>
<keyword evidence="3 10" id="KW-0813">Transport</keyword>
<dbReference type="InterPro" id="IPR003538">
    <property type="entry name" value="TonB"/>
</dbReference>
<feature type="domain" description="TonB C-terminal" evidence="12">
    <location>
        <begin position="193"/>
        <end position="282"/>
    </location>
</feature>
<comment type="similarity">
    <text evidence="2 10">Belongs to the TonB family.</text>
</comment>
<dbReference type="GO" id="GO:0030288">
    <property type="term" value="C:outer membrane-bounded periplasmic space"/>
    <property type="evidence" value="ECO:0007669"/>
    <property type="project" value="InterPro"/>
</dbReference>
<evidence type="ECO:0000313" key="14">
    <source>
        <dbReference type="EMBL" id="PWD88944.1"/>
    </source>
</evidence>
<keyword evidence="8" id="KW-1133">Transmembrane helix</keyword>
<evidence type="ECO:0000256" key="11">
    <source>
        <dbReference type="SAM" id="MobiDB-lite"/>
    </source>
</evidence>